<accession>A0ABS5JUU8</accession>
<keyword evidence="2" id="KW-1185">Reference proteome</keyword>
<proteinExistence type="predicted"/>
<dbReference type="RefSeq" id="WP_212215916.1">
    <property type="nucleotide sequence ID" value="NZ_JAGUCO010000006.1"/>
</dbReference>
<protein>
    <submittedName>
        <fullName evidence="1">DUF4249 domain-containing protein</fullName>
    </submittedName>
</protein>
<reference evidence="1 2" key="1">
    <citation type="journal article" date="2015" name="Int. J. Syst. Evol. Microbiol.">
        <title>Carboxylicivirga linearis sp. nov., isolated from a sea cucumber culture pond.</title>
        <authorList>
            <person name="Wang F.Q."/>
            <person name="Zhou Y.X."/>
            <person name="Lin X.Z."/>
            <person name="Chen G.J."/>
            <person name="Du Z.J."/>
        </authorList>
    </citation>
    <scope>NUCLEOTIDE SEQUENCE [LARGE SCALE GENOMIC DNA]</scope>
    <source>
        <strain evidence="1 2">FB218</strain>
    </source>
</reference>
<name>A0ABS5JUU8_9BACT</name>
<dbReference type="PROSITE" id="PS51257">
    <property type="entry name" value="PROKAR_LIPOPROTEIN"/>
    <property type="match status" value="1"/>
</dbReference>
<dbReference type="Pfam" id="PF14054">
    <property type="entry name" value="DUF4249"/>
    <property type="match status" value="1"/>
</dbReference>
<evidence type="ECO:0000313" key="1">
    <source>
        <dbReference type="EMBL" id="MBS2098672.1"/>
    </source>
</evidence>
<dbReference type="InterPro" id="IPR025345">
    <property type="entry name" value="DUF4249"/>
</dbReference>
<organism evidence="1 2">
    <name type="scientific">Carboxylicivirga linearis</name>
    <dbReference type="NCBI Taxonomy" id="1628157"/>
    <lineage>
        <taxon>Bacteria</taxon>
        <taxon>Pseudomonadati</taxon>
        <taxon>Bacteroidota</taxon>
        <taxon>Bacteroidia</taxon>
        <taxon>Marinilabiliales</taxon>
        <taxon>Marinilabiliaceae</taxon>
        <taxon>Carboxylicivirga</taxon>
    </lineage>
</organism>
<dbReference type="EMBL" id="JAGUCO010000006">
    <property type="protein sequence ID" value="MBS2098672.1"/>
    <property type="molecule type" value="Genomic_DNA"/>
</dbReference>
<comment type="caution">
    <text evidence="1">The sequence shown here is derived from an EMBL/GenBank/DDBJ whole genome shotgun (WGS) entry which is preliminary data.</text>
</comment>
<sequence length="399" mass="45953">MLRKFIFGIVLLAIAYSCLEPYNVNIDGYDNLLVVDGLITNENKSHTIELRRSTTSITESSPYESGAVVFVTDDKGEQYYFAEFGPGVYKSDSTNLIVSEGDKLTLHIQTSDGNKYQSSECEILPKTEISNVYYKKNTAWDQEEENQNEGISIYVDGSASQSAYVRWMYEEDWKFMTPYPERYAYTDDEILISLPIENYICWKTNQSNNINVYSFSDQIGGEITNKEINFIPSDLSDRLTMRYSVLVKQLTISQEEYEYWRKLAESTEEVGDVFGKQPFSLRGNVFNVNNESEPVMGYFQTGSVLSKRIYIDYDEILKLDIPLYNIYENCNLDTFFTDEIDYPTPYDIYVGEVQNGNFKFYEPVYGEMGFNVVGLLLSNPICSDCSLRGVTYPPAFWEE</sequence>
<gene>
    <name evidence="1" type="ORF">KEM10_10315</name>
</gene>
<evidence type="ECO:0000313" key="2">
    <source>
        <dbReference type="Proteomes" id="UP000708576"/>
    </source>
</evidence>
<dbReference type="Proteomes" id="UP000708576">
    <property type="component" value="Unassembled WGS sequence"/>
</dbReference>